<dbReference type="EMBL" id="JACAGC010000029">
    <property type="protein sequence ID" value="KAF6272372.1"/>
    <property type="molecule type" value="Genomic_DNA"/>
</dbReference>
<gene>
    <name evidence="1" type="ORF">mRhiFer1_009534</name>
</gene>
<name>A0A7J7R8E2_RHIFE</name>
<organism evidence="1 2">
    <name type="scientific">Rhinolophus ferrumequinum</name>
    <name type="common">Greater horseshoe bat</name>
    <dbReference type="NCBI Taxonomy" id="59479"/>
    <lineage>
        <taxon>Eukaryota</taxon>
        <taxon>Metazoa</taxon>
        <taxon>Chordata</taxon>
        <taxon>Craniata</taxon>
        <taxon>Vertebrata</taxon>
        <taxon>Euteleostomi</taxon>
        <taxon>Mammalia</taxon>
        <taxon>Eutheria</taxon>
        <taxon>Laurasiatheria</taxon>
        <taxon>Chiroptera</taxon>
        <taxon>Yinpterochiroptera</taxon>
        <taxon>Rhinolophoidea</taxon>
        <taxon>Rhinolophidae</taxon>
        <taxon>Rhinolophinae</taxon>
        <taxon>Rhinolophus</taxon>
    </lineage>
</organism>
<evidence type="ECO:0000313" key="2">
    <source>
        <dbReference type="Proteomes" id="UP000585614"/>
    </source>
</evidence>
<proteinExistence type="predicted"/>
<dbReference type="PANTHER" id="PTHR28658">
    <property type="entry name" value="TRANSMEMBRANE PROTEIN 180"/>
    <property type="match status" value="1"/>
</dbReference>
<reference evidence="1 2" key="1">
    <citation type="journal article" date="2020" name="Nature">
        <title>Six reference-quality genomes reveal evolution of bat adaptations.</title>
        <authorList>
            <person name="Jebb D."/>
            <person name="Huang Z."/>
            <person name="Pippel M."/>
            <person name="Hughes G.M."/>
            <person name="Lavrichenko K."/>
            <person name="Devanna P."/>
            <person name="Winkler S."/>
            <person name="Jermiin L.S."/>
            <person name="Skirmuntt E.C."/>
            <person name="Katzourakis A."/>
            <person name="Burkitt-Gray L."/>
            <person name="Ray D.A."/>
            <person name="Sullivan K.A.M."/>
            <person name="Roscito J.G."/>
            <person name="Kirilenko B.M."/>
            <person name="Davalos L.M."/>
            <person name="Corthals A.P."/>
            <person name="Power M.L."/>
            <person name="Jones G."/>
            <person name="Ransome R.D."/>
            <person name="Dechmann D.K.N."/>
            <person name="Locatelli A.G."/>
            <person name="Puechmaille S.J."/>
            <person name="Fedrigo O."/>
            <person name="Jarvis E.D."/>
            <person name="Hiller M."/>
            <person name="Vernes S.C."/>
            <person name="Myers E.W."/>
            <person name="Teeling E.C."/>
        </authorList>
    </citation>
    <scope>NUCLEOTIDE SEQUENCE [LARGE SCALE GENOMIC DNA]</scope>
    <source>
        <strain evidence="1">MRhiFer1</strain>
        <tissue evidence="1">Lung</tissue>
    </source>
</reference>
<sequence>MERHVRGRLHLPTVRSHVPGRDPHMFGFSWSEGVTVQASCCLFNLPLADMVDAGLLKFNRQSPLSSMAFGISTLFTKPAQSLAPMVILSRLNQCGYGDPSERDGTDPTGSLRLSQHFHKRNYVVKK</sequence>
<comment type="caution">
    <text evidence="1">The sequence shown here is derived from an EMBL/GenBank/DDBJ whole genome shotgun (WGS) entry which is preliminary data.</text>
</comment>
<dbReference type="InterPro" id="IPR040035">
    <property type="entry name" value="TMEM180"/>
</dbReference>
<dbReference type="PANTHER" id="PTHR28658:SF1">
    <property type="entry name" value="MAJOR FACILITATOR SUPERFAMILY DOMAIN CONTAINING 13B"/>
    <property type="match status" value="1"/>
</dbReference>
<dbReference type="AlphaFoldDB" id="A0A7J7R8E2"/>
<accession>A0A7J7R8E2</accession>
<protein>
    <submittedName>
        <fullName evidence="1">Uncharacterized protein</fullName>
    </submittedName>
</protein>
<dbReference type="Proteomes" id="UP000585614">
    <property type="component" value="Unassembled WGS sequence"/>
</dbReference>
<evidence type="ECO:0000313" key="1">
    <source>
        <dbReference type="EMBL" id="KAF6272372.1"/>
    </source>
</evidence>